<dbReference type="Proteomes" id="UP000023067">
    <property type="component" value="Unassembled WGS sequence"/>
</dbReference>
<dbReference type="EMBL" id="JDYK01000002">
    <property type="protein sequence ID" value="EWS82725.1"/>
    <property type="molecule type" value="Genomic_DNA"/>
</dbReference>
<protein>
    <submittedName>
        <fullName evidence="1">Uncharacterized protein</fullName>
    </submittedName>
</protein>
<reference evidence="1 2" key="1">
    <citation type="submission" date="2014-02" db="EMBL/GenBank/DDBJ databases">
        <title>Genome sequence of Brachybacterium phenoliresistens strain W13A50.</title>
        <authorList>
            <person name="Wang X."/>
        </authorList>
    </citation>
    <scope>NUCLEOTIDE SEQUENCE [LARGE SCALE GENOMIC DNA]</scope>
    <source>
        <strain evidence="1 2">W13A50</strain>
    </source>
</reference>
<evidence type="ECO:0000313" key="2">
    <source>
        <dbReference type="Proteomes" id="UP000023067"/>
    </source>
</evidence>
<proteinExistence type="predicted"/>
<dbReference type="AlphaFoldDB" id="Z9JWG4"/>
<dbReference type="PATRIC" id="fig|396014.3.peg.349"/>
<sequence length="265" mass="27812">MSEAFPDLSPQIPRDLVPLPRAASLLLWAGAYLRGDVGPDDAVSIAHGAGHRQRTADGEDLFDWMTQLRRLPLAQARLVLPQPGRIAGLIGPPAAITRAVMAEQAIVVTAAGLGEHTLVPEVDELGADGARGVEVTWSRIPGTAAQVVPPANSSGAREELLRALRRAADGSAHLDLVPEEPIPQATLPAGWTAAGLPRHVPGPARHLLTLAARTLLLTRTELAAETAAPSLSGASRREQILRELADASREALVDQVTAVVAAEMP</sequence>
<dbReference type="STRING" id="396014.BF93_06790"/>
<dbReference type="RefSeq" id="WP_084148169.1">
    <property type="nucleotide sequence ID" value="NZ_KK069988.1"/>
</dbReference>
<dbReference type="HOGENOM" id="CLU_086002_1_0_11"/>
<comment type="caution">
    <text evidence="1">The sequence shown here is derived from an EMBL/GenBank/DDBJ whole genome shotgun (WGS) entry which is preliminary data.</text>
</comment>
<dbReference type="eggNOG" id="ENOG5031DQQ">
    <property type="taxonomic scope" value="Bacteria"/>
</dbReference>
<organism evidence="1 2">
    <name type="scientific">Brachybacterium phenoliresistens</name>
    <dbReference type="NCBI Taxonomy" id="396014"/>
    <lineage>
        <taxon>Bacteria</taxon>
        <taxon>Bacillati</taxon>
        <taxon>Actinomycetota</taxon>
        <taxon>Actinomycetes</taxon>
        <taxon>Micrococcales</taxon>
        <taxon>Dermabacteraceae</taxon>
        <taxon>Brachybacterium</taxon>
    </lineage>
</organism>
<keyword evidence="2" id="KW-1185">Reference proteome</keyword>
<evidence type="ECO:0000313" key="1">
    <source>
        <dbReference type="EMBL" id="EWS82725.1"/>
    </source>
</evidence>
<gene>
    <name evidence="1" type="ORF">BF93_06790</name>
</gene>
<accession>Z9JWG4</accession>
<name>Z9JWG4_9MICO</name>